<keyword evidence="5" id="KW-1185">Reference proteome</keyword>
<evidence type="ECO:0000256" key="2">
    <source>
        <dbReference type="SAM" id="MobiDB-lite"/>
    </source>
</evidence>
<evidence type="ECO:0000259" key="3">
    <source>
        <dbReference type="PROSITE" id="PS50192"/>
    </source>
</evidence>
<evidence type="ECO:0000313" key="5">
    <source>
        <dbReference type="Proteomes" id="UP001219933"/>
    </source>
</evidence>
<feature type="region of interest" description="Disordered" evidence="2">
    <location>
        <begin position="101"/>
        <end position="127"/>
    </location>
</feature>
<organism evidence="4 5">
    <name type="scientific">Malassezia cuniculi</name>
    <dbReference type="NCBI Taxonomy" id="948313"/>
    <lineage>
        <taxon>Eukaryota</taxon>
        <taxon>Fungi</taxon>
        <taxon>Dikarya</taxon>
        <taxon>Basidiomycota</taxon>
        <taxon>Ustilaginomycotina</taxon>
        <taxon>Malasseziomycetes</taxon>
        <taxon>Malasseziales</taxon>
        <taxon>Malasseziaceae</taxon>
        <taxon>Malassezia</taxon>
    </lineage>
</organism>
<dbReference type="GO" id="GO:0005484">
    <property type="term" value="F:SNAP receptor activity"/>
    <property type="evidence" value="ECO:0007669"/>
    <property type="project" value="TreeGrafter"/>
</dbReference>
<dbReference type="Proteomes" id="UP001219933">
    <property type="component" value="Chromosome 2"/>
</dbReference>
<accession>A0AAF0ET25</accession>
<dbReference type="PROSITE" id="PS50192">
    <property type="entry name" value="T_SNARE"/>
    <property type="match status" value="1"/>
</dbReference>
<feature type="region of interest" description="Disordered" evidence="2">
    <location>
        <begin position="258"/>
        <end position="277"/>
    </location>
</feature>
<comment type="similarity">
    <text evidence="1">Belongs to the SNAP-25 family.</text>
</comment>
<feature type="domain" description="T-SNARE coiled-coil homology" evidence="3">
    <location>
        <begin position="298"/>
        <end position="360"/>
    </location>
</feature>
<dbReference type="InterPro" id="IPR000727">
    <property type="entry name" value="T_SNARE_dom"/>
</dbReference>
<dbReference type="GO" id="GO:0031201">
    <property type="term" value="C:SNARE complex"/>
    <property type="evidence" value="ECO:0007669"/>
    <property type="project" value="TreeGrafter"/>
</dbReference>
<dbReference type="CDD" id="cd15886">
    <property type="entry name" value="SNARE_SEC9N"/>
    <property type="match status" value="1"/>
</dbReference>
<dbReference type="PANTHER" id="PTHR19305:SF9">
    <property type="entry name" value="SYNAPTOSOMAL-ASSOCIATED PROTEIN 29"/>
    <property type="match status" value="1"/>
</dbReference>
<dbReference type="GO" id="GO:0019905">
    <property type="term" value="F:syntaxin binding"/>
    <property type="evidence" value="ECO:0007669"/>
    <property type="project" value="TreeGrafter"/>
</dbReference>
<dbReference type="SUPFAM" id="SSF58038">
    <property type="entry name" value="SNARE fusion complex"/>
    <property type="match status" value="2"/>
</dbReference>
<sequence length="361" mass="39576">MVGVPADTSSAHSSVPAYGQTGTASSADIYDTPSQGGNAYSNAYGSATNSRNAYTSTASSGNGSAYSSAYGSGSAYGNTYGSGSAYGSARAVNPTDAELEAEYGTGSAASRPPADPYGPYGSSNAPLDPEEEEIQQIKMEIRGTKNESLSSTRNALRLARETEETATNTMYKLGEQSDKIGTTERHLDVAKAHVSRTEDNARRIAQLNMSIFRPKWGRNRRQKREAEEARAIQRHIDERIEREQTLEEVMNSQRRVNETMGDGPFAKLRNKIQGPDKELLDPKAQRSRYQFEATQSDDELEDEIDQNLNDIGDLAARLNHLGRAMGEEVDEQNRRLQRISEKTSALDTRIYAGTQRLNALK</sequence>
<dbReference type="SMART" id="SM00397">
    <property type="entry name" value="t_SNARE"/>
    <property type="match status" value="2"/>
</dbReference>
<dbReference type="Gene3D" id="1.20.5.110">
    <property type="match status" value="2"/>
</dbReference>
<evidence type="ECO:0000256" key="1">
    <source>
        <dbReference type="ARBA" id="ARBA00009480"/>
    </source>
</evidence>
<name>A0AAF0ET25_9BASI</name>
<dbReference type="PANTHER" id="PTHR19305">
    <property type="entry name" value="SYNAPTOSOMAL ASSOCIATED PROTEIN"/>
    <property type="match status" value="1"/>
</dbReference>
<feature type="region of interest" description="Disordered" evidence="2">
    <location>
        <begin position="1"/>
        <end position="41"/>
    </location>
</feature>
<gene>
    <name evidence="4" type="primary">SEC9</name>
    <name evidence="4" type="ORF">MCUN1_001574</name>
</gene>
<evidence type="ECO:0000313" key="4">
    <source>
        <dbReference type="EMBL" id="WFD34730.1"/>
    </source>
</evidence>
<feature type="compositionally biased region" description="Polar residues" evidence="2">
    <location>
        <begin position="20"/>
        <end position="41"/>
    </location>
</feature>
<dbReference type="GO" id="GO:0006906">
    <property type="term" value="P:vesicle fusion"/>
    <property type="evidence" value="ECO:0007669"/>
    <property type="project" value="TreeGrafter"/>
</dbReference>
<proteinExistence type="inferred from homology"/>
<reference evidence="4" key="1">
    <citation type="submission" date="2023-03" db="EMBL/GenBank/DDBJ databases">
        <title>Mating type loci evolution in Malassezia.</title>
        <authorList>
            <person name="Coelho M.A."/>
        </authorList>
    </citation>
    <scope>NUCLEOTIDE SEQUENCE</scope>
    <source>
        <strain evidence="4">CBS 11721</strain>
    </source>
</reference>
<dbReference type="AlphaFoldDB" id="A0AAF0ET25"/>
<protein>
    <submittedName>
        <fullName evidence="4">Protein transport protein S9 plasma membrane t-SNARE</fullName>
    </submittedName>
</protein>
<dbReference type="GO" id="GO:0005886">
    <property type="term" value="C:plasma membrane"/>
    <property type="evidence" value="ECO:0007669"/>
    <property type="project" value="TreeGrafter"/>
</dbReference>
<dbReference type="CDD" id="cd15857">
    <property type="entry name" value="SNARE_SEC9C"/>
    <property type="match status" value="1"/>
</dbReference>
<dbReference type="GO" id="GO:0006887">
    <property type="term" value="P:exocytosis"/>
    <property type="evidence" value="ECO:0007669"/>
    <property type="project" value="TreeGrafter"/>
</dbReference>
<dbReference type="EMBL" id="CP119878">
    <property type="protein sequence ID" value="WFD34730.1"/>
    <property type="molecule type" value="Genomic_DNA"/>
</dbReference>